<keyword evidence="1 4" id="KW-0808">Transferase</keyword>
<evidence type="ECO:0000256" key="1">
    <source>
        <dbReference type="ARBA" id="ARBA00022679"/>
    </source>
</evidence>
<protein>
    <submittedName>
        <fullName evidence="4">PTS sugar transporter subunit IIB</fullName>
        <ecNumber evidence="4">2.7.1.-</ecNumber>
    </submittedName>
    <submittedName>
        <fullName evidence="3">PTS system, Lactose/Cellobiose specific IIB subunit</fullName>
    </submittedName>
</protein>
<dbReference type="CDD" id="cd05563">
    <property type="entry name" value="PTS_IIB_ascorbate"/>
    <property type="match status" value="1"/>
</dbReference>
<dbReference type="EC" id="2.7.1.-" evidence="4"/>
<evidence type="ECO:0000313" key="3">
    <source>
        <dbReference type="EMBL" id="KXA64414.1"/>
    </source>
</evidence>
<evidence type="ECO:0000313" key="5">
    <source>
        <dbReference type="Proteomes" id="UP000070226"/>
    </source>
</evidence>
<dbReference type="InterPro" id="IPR036095">
    <property type="entry name" value="PTS_EIIB-like_sf"/>
</dbReference>
<dbReference type="GeneID" id="86058837"/>
<accession>A0A133S4R3</accession>
<dbReference type="EMBL" id="LRQT01000026">
    <property type="protein sequence ID" value="KXA64414.1"/>
    <property type="molecule type" value="Genomic_DNA"/>
</dbReference>
<dbReference type="InterPro" id="IPR003501">
    <property type="entry name" value="PTS_EIIB_2/3"/>
</dbReference>
<evidence type="ECO:0000313" key="4">
    <source>
        <dbReference type="EMBL" id="MDK7357799.1"/>
    </source>
</evidence>
<dbReference type="EMBL" id="JASORJ010000029">
    <property type="protein sequence ID" value="MDK7357799.1"/>
    <property type="molecule type" value="Genomic_DNA"/>
</dbReference>
<dbReference type="Proteomes" id="UP000070226">
    <property type="component" value="Unassembled WGS sequence"/>
</dbReference>
<reference evidence="4" key="2">
    <citation type="submission" date="2023-05" db="EMBL/GenBank/DDBJ databases">
        <title>Cataloging the Phylogenetic Diversity of Human Bladder Bacteria.</title>
        <authorList>
            <person name="Du J."/>
        </authorList>
    </citation>
    <scope>NUCLEOTIDE SEQUENCE</scope>
    <source>
        <strain evidence="4">UMB10101</strain>
    </source>
</reference>
<dbReference type="PATRIC" id="fig|39777.7.peg.1013"/>
<evidence type="ECO:0000259" key="2">
    <source>
        <dbReference type="PROSITE" id="PS51099"/>
    </source>
</evidence>
<dbReference type="Gene3D" id="3.40.50.2300">
    <property type="match status" value="1"/>
</dbReference>
<dbReference type="SUPFAM" id="SSF52794">
    <property type="entry name" value="PTS system IIB component-like"/>
    <property type="match status" value="1"/>
</dbReference>
<dbReference type="Pfam" id="PF02302">
    <property type="entry name" value="PTS_IIB"/>
    <property type="match status" value="1"/>
</dbReference>
<sequence length="91" mass="10196">MISILTVCGNGIGSSLMLKMKIEEICAENNIEAQVESIDFNAAQGRKADLIVTVKELAEQFEDKDVAIVRSYINKKKIKEDILERLQQIAK</sequence>
<dbReference type="AlphaFoldDB" id="A0A133S4R3"/>
<name>A0A133S4R3_9FIRM</name>
<gene>
    <name evidence="3" type="ORF">HMPREF3233_01044</name>
    <name evidence="4" type="ORF">QP520_09200</name>
</gene>
<keyword evidence="4" id="KW-0813">Transport</keyword>
<dbReference type="STRING" id="39777.B7L28_06810"/>
<dbReference type="KEGG" id="vat:B7L28_06810"/>
<dbReference type="RefSeq" id="WP_005381928.1">
    <property type="nucleotide sequence ID" value="NZ_CABFMO010000013.1"/>
</dbReference>
<keyword evidence="4" id="KW-0762">Sugar transport</keyword>
<organism evidence="3">
    <name type="scientific">Veillonella atypica</name>
    <dbReference type="NCBI Taxonomy" id="39777"/>
    <lineage>
        <taxon>Bacteria</taxon>
        <taxon>Bacillati</taxon>
        <taxon>Bacillota</taxon>
        <taxon>Negativicutes</taxon>
        <taxon>Veillonellales</taxon>
        <taxon>Veillonellaceae</taxon>
        <taxon>Veillonella</taxon>
    </lineage>
</organism>
<reference evidence="3 5" key="1">
    <citation type="submission" date="2016-01" db="EMBL/GenBank/DDBJ databases">
        <authorList>
            <person name="Oliw E.H."/>
        </authorList>
    </citation>
    <scope>NUCLEOTIDE SEQUENCE [LARGE SCALE GENOMIC DNA]</scope>
    <source>
        <strain evidence="3 5">CMW7756B</strain>
    </source>
</reference>
<comment type="caution">
    <text evidence="3">The sequence shown here is derived from an EMBL/GenBank/DDBJ whole genome shotgun (WGS) entry which is preliminary data.</text>
</comment>
<dbReference type="Proteomes" id="UP001236274">
    <property type="component" value="Unassembled WGS sequence"/>
</dbReference>
<dbReference type="InterPro" id="IPR013011">
    <property type="entry name" value="PTS_EIIB_2"/>
</dbReference>
<dbReference type="GO" id="GO:0008982">
    <property type="term" value="F:protein-N(PI)-phosphohistidine-sugar phosphotransferase activity"/>
    <property type="evidence" value="ECO:0007669"/>
    <property type="project" value="InterPro"/>
</dbReference>
<feature type="domain" description="PTS EIIB type-2" evidence="2">
    <location>
        <begin position="2"/>
        <end position="91"/>
    </location>
</feature>
<dbReference type="GO" id="GO:0009401">
    <property type="term" value="P:phosphoenolpyruvate-dependent sugar phosphotransferase system"/>
    <property type="evidence" value="ECO:0007669"/>
    <property type="project" value="InterPro"/>
</dbReference>
<dbReference type="PROSITE" id="PS51099">
    <property type="entry name" value="PTS_EIIB_TYPE_2"/>
    <property type="match status" value="1"/>
</dbReference>
<proteinExistence type="predicted"/>